<name>A0A1H1RDE3_9ACTN</name>
<dbReference type="PANTHER" id="PTHR35335:SF1">
    <property type="entry name" value="UPF0716 PROTEIN FXSA"/>
    <property type="match status" value="1"/>
</dbReference>
<feature type="transmembrane region" description="Helical" evidence="2">
    <location>
        <begin position="7"/>
        <end position="27"/>
    </location>
</feature>
<dbReference type="GO" id="GO:0016020">
    <property type="term" value="C:membrane"/>
    <property type="evidence" value="ECO:0007669"/>
    <property type="project" value="InterPro"/>
</dbReference>
<dbReference type="NCBIfam" id="NF008528">
    <property type="entry name" value="PRK11463.1-2"/>
    <property type="match status" value="1"/>
</dbReference>
<accession>A0A1H1RDE3</accession>
<dbReference type="Pfam" id="PF04186">
    <property type="entry name" value="FxsA"/>
    <property type="match status" value="1"/>
</dbReference>
<reference evidence="3 4" key="1">
    <citation type="submission" date="2016-10" db="EMBL/GenBank/DDBJ databases">
        <authorList>
            <person name="de Groot N.N."/>
        </authorList>
    </citation>
    <scope>NUCLEOTIDE SEQUENCE [LARGE SCALE GENOMIC DNA]</scope>
    <source>
        <strain evidence="3 4">DSM 43941</strain>
    </source>
</reference>
<evidence type="ECO:0000313" key="3">
    <source>
        <dbReference type="EMBL" id="SDS33777.1"/>
    </source>
</evidence>
<protein>
    <submittedName>
        <fullName evidence="3">UPF0716 protein FxsA</fullName>
    </submittedName>
</protein>
<organism evidence="3 4">
    <name type="scientific">Actinoplanes derwentensis</name>
    <dbReference type="NCBI Taxonomy" id="113562"/>
    <lineage>
        <taxon>Bacteria</taxon>
        <taxon>Bacillati</taxon>
        <taxon>Actinomycetota</taxon>
        <taxon>Actinomycetes</taxon>
        <taxon>Micromonosporales</taxon>
        <taxon>Micromonosporaceae</taxon>
        <taxon>Actinoplanes</taxon>
    </lineage>
</organism>
<dbReference type="STRING" id="113562.SAMN04489716_0561"/>
<feature type="transmembrane region" description="Helical" evidence="2">
    <location>
        <begin position="33"/>
        <end position="51"/>
    </location>
</feature>
<gene>
    <name evidence="3" type="ORF">SAMN04489716_0561</name>
</gene>
<evidence type="ECO:0000256" key="2">
    <source>
        <dbReference type="SAM" id="Phobius"/>
    </source>
</evidence>
<dbReference type="OrthoDB" id="3400651at2"/>
<keyword evidence="4" id="KW-1185">Reference proteome</keyword>
<dbReference type="AlphaFoldDB" id="A0A1H1RDE3"/>
<proteinExistence type="predicted"/>
<dbReference type="PANTHER" id="PTHR35335">
    <property type="entry name" value="UPF0716 PROTEIN FXSA"/>
    <property type="match status" value="1"/>
</dbReference>
<keyword evidence="2" id="KW-1133">Transmembrane helix</keyword>
<feature type="region of interest" description="Disordered" evidence="1">
    <location>
        <begin position="151"/>
        <end position="170"/>
    </location>
</feature>
<evidence type="ECO:0000313" key="4">
    <source>
        <dbReference type="Proteomes" id="UP000198688"/>
    </source>
</evidence>
<keyword evidence="2" id="KW-0812">Transmembrane</keyword>
<evidence type="ECO:0000256" key="1">
    <source>
        <dbReference type="SAM" id="MobiDB-lite"/>
    </source>
</evidence>
<keyword evidence="2" id="KW-0472">Membrane</keyword>
<dbReference type="Proteomes" id="UP000198688">
    <property type="component" value="Chromosome I"/>
</dbReference>
<dbReference type="EMBL" id="LT629758">
    <property type="protein sequence ID" value="SDS33777.1"/>
    <property type="molecule type" value="Genomic_DNA"/>
</dbReference>
<dbReference type="RefSeq" id="WP_092541282.1">
    <property type="nucleotide sequence ID" value="NZ_BOMJ01000081.1"/>
</dbReference>
<feature type="transmembrane region" description="Helical" evidence="2">
    <location>
        <begin position="80"/>
        <end position="105"/>
    </location>
</feature>
<sequence>MRRSRLAYLPFVFPLLAFAEFLTFVSVAHAIGFGWAILVLAVSSLAGLALLRREGIRGWRAFQEASRAGRPPGAGVSNSLIGLFGALLLAIPGFVTGVAGLLLLVPPGRTLARRGVERLAERRLGGAATSDLFGPRKVRVHQSGPVTVVVDDAPPPPRPAAGAIEGEIVR</sequence>
<dbReference type="InterPro" id="IPR007313">
    <property type="entry name" value="FxsA"/>
</dbReference>